<name>A0A3G8QSR2_9EURY</name>
<feature type="compositionally biased region" description="Polar residues" evidence="1">
    <location>
        <begin position="52"/>
        <end position="62"/>
    </location>
</feature>
<feature type="region of interest" description="Disordered" evidence="1">
    <location>
        <begin position="43"/>
        <end position="69"/>
    </location>
</feature>
<proteinExistence type="predicted"/>
<evidence type="ECO:0000256" key="2">
    <source>
        <dbReference type="SAM" id="Phobius"/>
    </source>
</evidence>
<sequence length="69" mass="6708">MSAEPSTGTESSADDDVTFAAGDAWAGVVACLPVALGVAGASHRLPEERRSSLSPVTASCSGCSPVASG</sequence>
<dbReference type="Proteomes" id="UP000282007">
    <property type="component" value="Chromosome"/>
</dbReference>
<accession>A0A3G8QSR2</accession>
<dbReference type="EMBL" id="CP034145">
    <property type="protein sequence ID" value="AZH24557.1"/>
    <property type="molecule type" value="Genomic_DNA"/>
</dbReference>
<dbReference type="RefSeq" id="WP_121919705.1">
    <property type="nucleotide sequence ID" value="NZ_CP034145.1"/>
</dbReference>
<dbReference type="AlphaFoldDB" id="A0A3G8QSR2"/>
<evidence type="ECO:0000313" key="3">
    <source>
        <dbReference type="EMBL" id="AZH24557.1"/>
    </source>
</evidence>
<organism evidence="3 4">
    <name type="scientific">Haloplanus aerogenes</name>
    <dbReference type="NCBI Taxonomy" id="660522"/>
    <lineage>
        <taxon>Archaea</taxon>
        <taxon>Methanobacteriati</taxon>
        <taxon>Methanobacteriota</taxon>
        <taxon>Stenosarchaea group</taxon>
        <taxon>Halobacteria</taxon>
        <taxon>Halobacteriales</taxon>
        <taxon>Haloferacaceae</taxon>
        <taxon>Haloplanus</taxon>
    </lineage>
</organism>
<keyword evidence="2" id="KW-1133">Transmembrane helix</keyword>
<dbReference type="GeneID" id="38470378"/>
<keyword evidence="2" id="KW-0812">Transmembrane</keyword>
<feature type="transmembrane region" description="Helical" evidence="2">
    <location>
        <begin position="24"/>
        <end position="42"/>
    </location>
</feature>
<evidence type="ECO:0000313" key="4">
    <source>
        <dbReference type="Proteomes" id="UP000282007"/>
    </source>
</evidence>
<reference evidence="3 4" key="1">
    <citation type="submission" date="2018-07" db="EMBL/GenBank/DDBJ databases">
        <title>Genome sequences of Haloplanus aerogenes JCM 16430T.</title>
        <authorList>
            <person name="Kim Y.B."/>
            <person name="Roh S.W."/>
        </authorList>
    </citation>
    <scope>NUCLEOTIDE SEQUENCE [LARGE SCALE GENOMIC DNA]</scope>
    <source>
        <strain evidence="3 4">JCM 16430</strain>
    </source>
</reference>
<evidence type="ECO:0000256" key="1">
    <source>
        <dbReference type="SAM" id="MobiDB-lite"/>
    </source>
</evidence>
<dbReference type="KEGG" id="haer:DU502_03790"/>
<gene>
    <name evidence="3" type="ORF">DU502_03790</name>
</gene>
<keyword evidence="2" id="KW-0472">Membrane</keyword>
<keyword evidence="4" id="KW-1185">Reference proteome</keyword>
<protein>
    <submittedName>
        <fullName evidence="3">Uncharacterized protein</fullName>
    </submittedName>
</protein>